<organism evidence="1 2">
    <name type="scientific">Spirosoma validum</name>
    <dbReference type="NCBI Taxonomy" id="2771355"/>
    <lineage>
        <taxon>Bacteria</taxon>
        <taxon>Pseudomonadati</taxon>
        <taxon>Bacteroidota</taxon>
        <taxon>Cytophagia</taxon>
        <taxon>Cytophagales</taxon>
        <taxon>Cytophagaceae</taxon>
        <taxon>Spirosoma</taxon>
    </lineage>
</organism>
<reference evidence="1" key="1">
    <citation type="submission" date="2020-09" db="EMBL/GenBank/DDBJ databases">
        <authorList>
            <person name="Kim M.K."/>
        </authorList>
    </citation>
    <scope>NUCLEOTIDE SEQUENCE</scope>
    <source>
        <strain evidence="1">BT704</strain>
    </source>
</reference>
<dbReference type="RefSeq" id="WP_191039702.1">
    <property type="nucleotide sequence ID" value="NZ_JACXAA010000004.1"/>
</dbReference>
<proteinExistence type="predicted"/>
<name>A0A927GDZ0_9BACT</name>
<dbReference type="AlphaFoldDB" id="A0A927GDZ0"/>
<dbReference type="Proteomes" id="UP000653797">
    <property type="component" value="Unassembled WGS sequence"/>
</dbReference>
<dbReference type="EMBL" id="JACXAA010000004">
    <property type="protein sequence ID" value="MBD2754076.1"/>
    <property type="molecule type" value="Genomic_DNA"/>
</dbReference>
<protein>
    <submittedName>
        <fullName evidence="1">Uncharacterized protein</fullName>
    </submittedName>
</protein>
<evidence type="ECO:0000313" key="2">
    <source>
        <dbReference type="Proteomes" id="UP000653797"/>
    </source>
</evidence>
<accession>A0A927GDZ0</accession>
<keyword evidence="2" id="KW-1185">Reference proteome</keyword>
<evidence type="ECO:0000313" key="1">
    <source>
        <dbReference type="EMBL" id="MBD2754076.1"/>
    </source>
</evidence>
<comment type="caution">
    <text evidence="1">The sequence shown here is derived from an EMBL/GenBank/DDBJ whole genome shotgun (WGS) entry which is preliminary data.</text>
</comment>
<sequence>MSVNTNPQEQLSFEIENELTIVELEERFELTAAALDTDRCSGNSGQLQAV</sequence>
<gene>
    <name evidence="1" type="ORF">IC230_14300</name>
</gene>